<dbReference type="Gene3D" id="3.40.190.10">
    <property type="entry name" value="Periplasmic binding protein-like II"/>
    <property type="match status" value="2"/>
</dbReference>
<comment type="caution">
    <text evidence="21">The sequence shown here is derived from an EMBL/GenBank/DDBJ whole genome shotgun (WGS) entry which is preliminary data.</text>
</comment>
<evidence type="ECO:0000256" key="18">
    <source>
        <dbReference type="SAM" id="Phobius"/>
    </source>
</evidence>
<evidence type="ECO:0000256" key="1">
    <source>
        <dbReference type="ARBA" id="ARBA00004141"/>
    </source>
</evidence>
<dbReference type="PIRSF" id="PIRSF037090">
    <property type="entry name" value="Iontro_Glu-like_rcpt_pln"/>
    <property type="match status" value="1"/>
</dbReference>
<dbReference type="EMBL" id="JBANAX010000533">
    <property type="protein sequence ID" value="KAL1204547.1"/>
    <property type="molecule type" value="Genomic_DNA"/>
</dbReference>
<comment type="similarity">
    <text evidence="2 15">Belongs to the glutamate-gated ion channel (TC 1.A.10.1) family.</text>
</comment>
<name>A0ABD1ACM1_CARAN</name>
<evidence type="ECO:0000256" key="15">
    <source>
        <dbReference type="PIRNR" id="PIRNR037090"/>
    </source>
</evidence>
<dbReference type="InterPro" id="IPR044440">
    <property type="entry name" value="GABAb_receptor_plant_PBP1"/>
</dbReference>
<dbReference type="Pfam" id="PF10613">
    <property type="entry name" value="Lig_chan-Glu_bd"/>
    <property type="match status" value="1"/>
</dbReference>
<comment type="function">
    <text evidence="14">Glutamate-gated receptor that probably acts as a non-selective cation channel. May be involved in light-signal transduction and calcium homeostasis via the regulation of calcium influx into cells.</text>
</comment>
<organism evidence="21 22">
    <name type="scientific">Cardamine amara subsp. amara</name>
    <dbReference type="NCBI Taxonomy" id="228776"/>
    <lineage>
        <taxon>Eukaryota</taxon>
        <taxon>Viridiplantae</taxon>
        <taxon>Streptophyta</taxon>
        <taxon>Embryophyta</taxon>
        <taxon>Tracheophyta</taxon>
        <taxon>Spermatophyta</taxon>
        <taxon>Magnoliopsida</taxon>
        <taxon>eudicotyledons</taxon>
        <taxon>Gunneridae</taxon>
        <taxon>Pentapetalae</taxon>
        <taxon>rosids</taxon>
        <taxon>malvids</taxon>
        <taxon>Brassicales</taxon>
        <taxon>Brassicaceae</taxon>
        <taxon>Cardamineae</taxon>
        <taxon>Cardamine</taxon>
    </lineage>
</organism>
<evidence type="ECO:0000256" key="14">
    <source>
        <dbReference type="ARBA" id="ARBA00049638"/>
    </source>
</evidence>
<keyword evidence="9 15" id="KW-0472">Membrane</keyword>
<evidence type="ECO:0000256" key="4">
    <source>
        <dbReference type="ARBA" id="ARBA00022448"/>
    </source>
</evidence>
<feature type="region of interest" description="Disordered" evidence="17">
    <location>
        <begin position="883"/>
        <end position="907"/>
    </location>
</feature>
<dbReference type="GO" id="GO:0034220">
    <property type="term" value="P:monoatomic ion transmembrane transport"/>
    <property type="evidence" value="ECO:0007669"/>
    <property type="project" value="UniProtKB-KW"/>
</dbReference>
<evidence type="ECO:0000256" key="6">
    <source>
        <dbReference type="ARBA" id="ARBA00022729"/>
    </source>
</evidence>
<dbReference type="FunFam" id="1.10.287.70:FF:000037">
    <property type="entry name" value="Glutamate receptor"/>
    <property type="match status" value="1"/>
</dbReference>
<evidence type="ECO:0000256" key="10">
    <source>
        <dbReference type="ARBA" id="ARBA00023170"/>
    </source>
</evidence>
<dbReference type="Pfam" id="PF01094">
    <property type="entry name" value="ANF_receptor"/>
    <property type="match status" value="1"/>
</dbReference>
<dbReference type="FunFam" id="3.40.50.2300:FF:000310">
    <property type="entry name" value="Glutamate receptor"/>
    <property type="match status" value="1"/>
</dbReference>
<keyword evidence="13 15" id="KW-0407">Ion channel</keyword>
<proteinExistence type="inferred from homology"/>
<keyword evidence="6 19" id="KW-0732">Signal</keyword>
<dbReference type="InterPro" id="IPR019594">
    <property type="entry name" value="Glu/Gly-bd"/>
</dbReference>
<dbReference type="PANTHER" id="PTHR34836">
    <property type="entry name" value="OS06G0188250 PROTEIN"/>
    <property type="match status" value="1"/>
</dbReference>
<evidence type="ECO:0000256" key="7">
    <source>
        <dbReference type="ARBA" id="ARBA00022989"/>
    </source>
</evidence>
<dbReference type="CDD" id="cd19990">
    <property type="entry name" value="PBP1_GABAb_receptor_plant"/>
    <property type="match status" value="1"/>
</dbReference>
<dbReference type="SUPFAM" id="SSF53822">
    <property type="entry name" value="Periplasmic binding protein-like I"/>
    <property type="match status" value="1"/>
</dbReference>
<keyword evidence="8 15" id="KW-0406">Ion transport</keyword>
<evidence type="ECO:0000313" key="21">
    <source>
        <dbReference type="EMBL" id="KAL1204547.1"/>
    </source>
</evidence>
<keyword evidence="16" id="KW-1015">Disulfide bond</keyword>
<dbReference type="FunFam" id="3.40.190.10:FF:000276">
    <property type="entry name" value="Glutamate receptor 2.3"/>
    <property type="match status" value="1"/>
</dbReference>
<keyword evidence="4 15" id="KW-0813">Transport</keyword>
<dbReference type="AlphaFoldDB" id="A0ABD1ACM1"/>
<feature type="transmembrane region" description="Helical" evidence="18">
    <location>
        <begin position="612"/>
        <end position="630"/>
    </location>
</feature>
<dbReference type="Pfam" id="PF00060">
    <property type="entry name" value="Lig_chan"/>
    <property type="match status" value="1"/>
</dbReference>
<comment type="subcellular location">
    <subcellularLocation>
        <location evidence="1">Membrane</location>
        <topology evidence="1">Multi-pass membrane protein</topology>
    </subcellularLocation>
</comment>
<dbReference type="InterPro" id="IPR028082">
    <property type="entry name" value="Peripla_BP_I"/>
</dbReference>
<sequence>MRNMKVFFFVLLFLSFFVELSRGQNNGPTKVNVGVVTDVRTSYSDVDMLCINMSLADFYSSRPQFHTRLVVNVGDSRSDVLGAAAAALDLIKNKQVKAILGPRTSMQAHFLIEIGQNSQVPIVSYSATSPFLTSLRSPYFFRATYEDSSQVYAIKAIIKLFGWREVVPVYIDNTFGEGIMPHLTDALQEINVRIPYRSVIALNATDQEISVQLLKMMTMPTRVFIVHMYPDLATRFFIKAKEIGLMKPGYVWIVTNGVTDNLSSINETGIEAMEGVLGVKTYTQKSKKLDKFRSHWRKRFPGLELDVYGLWAYDATTALAIAIEEAGVNNLTFSNAEPGRNVSDLEALGLSQYGPKLIQTLSRVQFKGLAGDFRFVNGQLQPSVFEIVNFIGTGKWPIGFCTKENGLVKKLDQQPRSMSALSTWKDHLKPIIWPGGVDIVPKGWEIPTNGKTLHIGVPKKSGYTDLMKVTRDPITNTPIAGGFCIDFFEAVIQAMPYDVSYEFFPFEKRDGEPAGDYNDLVYQVYLGRYDAVVGDTTILANRSSYVDFTFPFIKSGVGLIVPMEDAVKRNIISFLKPLTWKLWLTSFVFFFLIGATVWAVEHRVNPDFQGPARYQASTIFWFAFSTMVFAPRERVLSFGARLLVITWYFIVLVLTQSYTASLASLLTSQQLDPTITSMSSLLRSGERVGYQRQSFILGKLKETGFSQSSLVPFDTAEECDELLRKGPNEGGVSAAFLEIPYLRLFLGQYCKTYKMVEEPFNVDGFGFVFPIGSPLVADVSRAILKVAESPKAMELDNAWFKKKEESCPDPVTNPDSNPSTTSRQLGVDSFWLLFLVAFVMCVLTLGKFTFCFLKKAKEDDLWKEFTEADGDSYLKDVVKCPCSSSQHMPKNSSEPTNKTDSTNQTDNVETQVTNHCDLVSQDCH</sequence>
<evidence type="ECO:0000256" key="8">
    <source>
        <dbReference type="ARBA" id="ARBA00023065"/>
    </source>
</evidence>
<dbReference type="Gene3D" id="3.40.50.2300">
    <property type="match status" value="3"/>
</dbReference>
<feature type="chain" id="PRO_5044889948" description="Glutamate receptor" evidence="19">
    <location>
        <begin position="24"/>
        <end position="924"/>
    </location>
</feature>
<evidence type="ECO:0000256" key="11">
    <source>
        <dbReference type="ARBA" id="ARBA00023180"/>
    </source>
</evidence>
<dbReference type="PANTHER" id="PTHR34836:SF1">
    <property type="entry name" value="OS09G0428600 PROTEIN"/>
    <property type="match status" value="1"/>
</dbReference>
<keyword evidence="22" id="KW-1185">Reference proteome</keyword>
<keyword evidence="7 18" id="KW-1133">Transmembrane helix</keyword>
<dbReference type="CDD" id="cd13686">
    <property type="entry name" value="GluR_Plant"/>
    <property type="match status" value="1"/>
</dbReference>
<dbReference type="GO" id="GO:0016020">
    <property type="term" value="C:membrane"/>
    <property type="evidence" value="ECO:0007669"/>
    <property type="project" value="UniProtKB-SubCell"/>
</dbReference>
<keyword evidence="12 15" id="KW-1071">Ligand-gated ion channel</keyword>
<accession>A0ABD1ACM1</accession>
<evidence type="ECO:0000256" key="19">
    <source>
        <dbReference type="SAM" id="SignalP"/>
    </source>
</evidence>
<keyword evidence="10 15" id="KW-0675">Receptor</keyword>
<evidence type="ECO:0000256" key="12">
    <source>
        <dbReference type="ARBA" id="ARBA00023286"/>
    </source>
</evidence>
<dbReference type="InterPro" id="IPR001828">
    <property type="entry name" value="ANF_lig-bd_rcpt"/>
</dbReference>
<evidence type="ECO:0000256" key="3">
    <source>
        <dbReference type="ARBA" id="ARBA00011095"/>
    </source>
</evidence>
<dbReference type="SMART" id="SM00079">
    <property type="entry name" value="PBPe"/>
    <property type="match status" value="1"/>
</dbReference>
<gene>
    <name evidence="21" type="ORF">V5N11_019939</name>
</gene>
<feature type="transmembrane region" description="Helical" evidence="18">
    <location>
        <begin position="830"/>
        <end position="853"/>
    </location>
</feature>
<evidence type="ECO:0000256" key="2">
    <source>
        <dbReference type="ARBA" id="ARBA00008685"/>
    </source>
</evidence>
<comment type="subunit">
    <text evidence="3">May form heteromers.</text>
</comment>
<dbReference type="FunFam" id="3.40.190.10:FF:000103">
    <property type="entry name" value="Glutamate receptor"/>
    <property type="match status" value="1"/>
</dbReference>
<protein>
    <recommendedName>
        <fullName evidence="15">Glutamate receptor</fullName>
    </recommendedName>
</protein>
<evidence type="ECO:0000313" key="22">
    <source>
        <dbReference type="Proteomes" id="UP001558713"/>
    </source>
</evidence>
<evidence type="ECO:0000256" key="9">
    <source>
        <dbReference type="ARBA" id="ARBA00023136"/>
    </source>
</evidence>
<evidence type="ECO:0000256" key="17">
    <source>
        <dbReference type="SAM" id="MobiDB-lite"/>
    </source>
</evidence>
<reference evidence="21 22" key="1">
    <citation type="submission" date="2024-04" db="EMBL/GenBank/DDBJ databases">
        <title>Genome assembly C_amara_ONT_v2.</title>
        <authorList>
            <person name="Yant L."/>
            <person name="Moore C."/>
            <person name="Slenker M."/>
        </authorList>
    </citation>
    <scope>NUCLEOTIDE SEQUENCE [LARGE SCALE GENOMIC DNA]</scope>
    <source>
        <tissue evidence="21">Leaf</tissue>
    </source>
</reference>
<evidence type="ECO:0000256" key="5">
    <source>
        <dbReference type="ARBA" id="ARBA00022692"/>
    </source>
</evidence>
<feature type="signal peptide" evidence="19">
    <location>
        <begin position="1"/>
        <end position="23"/>
    </location>
</feature>
<evidence type="ECO:0000256" key="13">
    <source>
        <dbReference type="ARBA" id="ARBA00023303"/>
    </source>
</evidence>
<feature type="transmembrane region" description="Helical" evidence="18">
    <location>
        <begin position="582"/>
        <end position="600"/>
    </location>
</feature>
<evidence type="ECO:0000259" key="20">
    <source>
        <dbReference type="SMART" id="SM00079"/>
    </source>
</evidence>
<dbReference type="Proteomes" id="UP001558713">
    <property type="component" value="Unassembled WGS sequence"/>
</dbReference>
<feature type="disulfide bond" evidence="16">
    <location>
        <begin position="750"/>
        <end position="807"/>
    </location>
</feature>
<dbReference type="InterPro" id="IPR001320">
    <property type="entry name" value="Iontro_rcpt_C"/>
</dbReference>
<comment type="function">
    <text evidence="15">Glutamate-gated receptor that probably acts as non-selective cation channel.</text>
</comment>
<dbReference type="SUPFAM" id="SSF53850">
    <property type="entry name" value="Periplasmic binding protein-like II"/>
    <property type="match status" value="1"/>
</dbReference>
<evidence type="ECO:0000256" key="16">
    <source>
        <dbReference type="PIRSR" id="PIRSR037090-50"/>
    </source>
</evidence>
<dbReference type="InterPro" id="IPR017103">
    <property type="entry name" value="Iontropic_Glu_rcpt_pln"/>
</dbReference>
<dbReference type="Gene3D" id="1.10.287.70">
    <property type="match status" value="1"/>
</dbReference>
<feature type="transmembrane region" description="Helical" evidence="18">
    <location>
        <begin position="642"/>
        <end position="666"/>
    </location>
</feature>
<keyword evidence="5 18" id="KW-0812">Transmembrane</keyword>
<keyword evidence="11" id="KW-0325">Glycoprotein</keyword>
<dbReference type="FunFam" id="3.40.50.2300:FF:000081">
    <property type="entry name" value="Glutamate receptor"/>
    <property type="match status" value="1"/>
</dbReference>
<feature type="domain" description="Ionotropic glutamate receptor C-terminal" evidence="20">
    <location>
        <begin position="452"/>
        <end position="802"/>
    </location>
</feature>
<dbReference type="InterPro" id="IPR015683">
    <property type="entry name" value="Ionotropic_Glu_rcpt"/>
</dbReference>